<evidence type="ECO:0000313" key="19">
    <source>
        <dbReference type="Proteomes" id="UP000063965"/>
    </source>
</evidence>
<comment type="similarity">
    <text evidence="2 14">Belongs to the cytochrome c oxidase subunit 2 family.</text>
</comment>
<dbReference type="PROSITE" id="PS50999">
    <property type="entry name" value="COX2_TM"/>
    <property type="match status" value="1"/>
</dbReference>
<protein>
    <recommendedName>
        <fullName evidence="14">Ubiquinol oxidase subunit 2</fullName>
    </recommendedName>
</protein>
<keyword evidence="19" id="KW-1185">Reference proteome</keyword>
<keyword evidence="8 14" id="KW-0249">Electron transport</keyword>
<dbReference type="PROSITE" id="PS51257">
    <property type="entry name" value="PROKAR_LIPOPROTEIN"/>
    <property type="match status" value="1"/>
</dbReference>
<evidence type="ECO:0000256" key="1">
    <source>
        <dbReference type="ARBA" id="ARBA00004651"/>
    </source>
</evidence>
<evidence type="ECO:0000256" key="6">
    <source>
        <dbReference type="ARBA" id="ARBA00022692"/>
    </source>
</evidence>
<dbReference type="EMBL" id="CP011126">
    <property type="protein sequence ID" value="AKQ33676.1"/>
    <property type="molecule type" value="Genomic_DNA"/>
</dbReference>
<dbReference type="Pfam" id="PF06481">
    <property type="entry name" value="COX_ARM"/>
    <property type="match status" value="1"/>
</dbReference>
<reference evidence="18 19" key="1">
    <citation type="journal article" date="2015" name="Genome Biol. Evol.">
        <title>Distinctive Genome Reduction Rates Revealed by Genomic Analyses of Two Coxiella-Like Endosymbionts in Ticks.</title>
        <authorList>
            <person name="Gottlieb Y."/>
            <person name="Lalzar I."/>
            <person name="Klasson L."/>
        </authorList>
    </citation>
    <scope>NUCLEOTIDE SEQUENCE [LARGE SCALE GENOMIC DNA]</scope>
    <source>
        <strain evidence="18 19">CRt</strain>
    </source>
</reference>
<keyword evidence="6 15" id="KW-0812">Transmembrane</keyword>
<dbReference type="SUPFAM" id="SSF49503">
    <property type="entry name" value="Cupredoxins"/>
    <property type="match status" value="1"/>
</dbReference>
<dbReference type="Gene3D" id="1.10.287.90">
    <property type="match status" value="1"/>
</dbReference>
<sequence length="312" mass="35897">MIDKRNAKLCNSLKKMVKFSLFGLSILSVLTLVGCRTMMTGILSPTGVITYEEKQLFFDSLALMLIVVIPVFIMSFTFIVRYRASHKTSDYQPNWGHSVLLEAIWWGIPMAIIFVLGIITWTMSHKLDPYRPIIIKGAGKPMVIQVVALPWKWLFIYPEQNIATVNYLEIARSKQVEFMFTNDNVPMSAFFIPQLGSQIYTMAGMRTRLHLIASIDGTYEGLDSQYNGDGFSDMCFDVKVVEPNELQRWFAEVKRSGEKLTTPMYQKLIQPSIKEPVHYYSSVVSNLFSQIMIKYMKTTRMSTQCEHKESHY</sequence>
<dbReference type="PROSITE" id="PS50857">
    <property type="entry name" value="COX2_CUA"/>
    <property type="match status" value="1"/>
</dbReference>
<evidence type="ECO:0000256" key="2">
    <source>
        <dbReference type="ARBA" id="ARBA00007866"/>
    </source>
</evidence>
<dbReference type="Proteomes" id="UP000063965">
    <property type="component" value="Chromosome"/>
</dbReference>
<dbReference type="InterPro" id="IPR010514">
    <property type="entry name" value="COX_ARM"/>
</dbReference>
<gene>
    <name evidence="18" type="primary">cyoA</name>
    <name evidence="18" type="ORF">CleRT_09590</name>
</gene>
<evidence type="ECO:0000256" key="12">
    <source>
        <dbReference type="ARBA" id="ARBA00023139"/>
    </source>
</evidence>
<dbReference type="PANTHER" id="PTHR22888:SF18">
    <property type="entry name" value="CYTOCHROME BO(3) UBIQUINOL OXIDASE SUBUNIT 2"/>
    <property type="match status" value="1"/>
</dbReference>
<feature type="domain" description="Cytochrome oxidase subunit II transmembrane region profile" evidence="17">
    <location>
        <begin position="34"/>
        <end position="131"/>
    </location>
</feature>
<dbReference type="InterPro" id="IPR034227">
    <property type="entry name" value="CuRO_UO_II"/>
</dbReference>
<keyword evidence="5 14" id="KW-0679">Respiratory chain</keyword>
<evidence type="ECO:0000256" key="14">
    <source>
        <dbReference type="PIRNR" id="PIRNR000292"/>
    </source>
</evidence>
<evidence type="ECO:0000259" key="17">
    <source>
        <dbReference type="PROSITE" id="PS50999"/>
    </source>
</evidence>
<dbReference type="InterPro" id="IPR011759">
    <property type="entry name" value="Cyt_c_oxidase_su2_TM_dom"/>
</dbReference>
<dbReference type="InterPro" id="IPR045187">
    <property type="entry name" value="CcO_II"/>
</dbReference>
<organism evidence="18 19">
    <name type="scientific">Candidatus Coxiella mudrowiae</name>
    <dbReference type="NCBI Taxonomy" id="2054173"/>
    <lineage>
        <taxon>Bacteria</taxon>
        <taxon>Pseudomonadati</taxon>
        <taxon>Pseudomonadota</taxon>
        <taxon>Gammaproteobacteria</taxon>
        <taxon>Legionellales</taxon>
        <taxon>Coxiellaceae</taxon>
        <taxon>Coxiella</taxon>
    </lineage>
</organism>
<keyword evidence="4 14" id="KW-1003">Cell membrane</keyword>
<dbReference type="InterPro" id="IPR002429">
    <property type="entry name" value="CcO_II-like_C"/>
</dbReference>
<evidence type="ECO:0000256" key="13">
    <source>
        <dbReference type="ARBA" id="ARBA00023288"/>
    </source>
</evidence>
<comment type="subcellular location">
    <subcellularLocation>
        <location evidence="1">Cell membrane</location>
        <topology evidence="1">Multi-pass membrane protein</topology>
    </subcellularLocation>
</comment>
<evidence type="ECO:0000256" key="15">
    <source>
        <dbReference type="SAM" id="Phobius"/>
    </source>
</evidence>
<evidence type="ECO:0000256" key="9">
    <source>
        <dbReference type="ARBA" id="ARBA00022989"/>
    </source>
</evidence>
<feature type="domain" description="Cytochrome oxidase subunit II copper A binding" evidence="16">
    <location>
        <begin position="139"/>
        <end position="252"/>
    </location>
</feature>
<evidence type="ECO:0000256" key="4">
    <source>
        <dbReference type="ARBA" id="ARBA00022475"/>
    </source>
</evidence>
<keyword evidence="10 14" id="KW-0560">Oxidoreductase</keyword>
<evidence type="ECO:0000256" key="11">
    <source>
        <dbReference type="ARBA" id="ARBA00023136"/>
    </source>
</evidence>
<evidence type="ECO:0000256" key="8">
    <source>
        <dbReference type="ARBA" id="ARBA00022982"/>
    </source>
</evidence>
<dbReference type="RefSeq" id="WP_200899548.1">
    <property type="nucleotide sequence ID" value="NZ_CP011126.1"/>
</dbReference>
<keyword evidence="12" id="KW-0564">Palmitate</keyword>
<dbReference type="PIRSF" id="PIRSF000292">
    <property type="entry name" value="Ubi_od_II"/>
    <property type="match status" value="1"/>
</dbReference>
<keyword evidence="3 14" id="KW-0813">Transport</keyword>
<dbReference type="PANTHER" id="PTHR22888">
    <property type="entry name" value="CYTOCHROME C OXIDASE, SUBUNIT II"/>
    <property type="match status" value="1"/>
</dbReference>
<evidence type="ECO:0000259" key="16">
    <source>
        <dbReference type="PROSITE" id="PS50857"/>
    </source>
</evidence>
<accession>A0ABM5UUN5</accession>
<dbReference type="InterPro" id="IPR008972">
    <property type="entry name" value="Cupredoxin"/>
</dbReference>
<evidence type="ECO:0000256" key="7">
    <source>
        <dbReference type="ARBA" id="ARBA00022729"/>
    </source>
</evidence>
<proteinExistence type="inferred from homology"/>
<dbReference type="InterPro" id="IPR006333">
    <property type="entry name" value="Cyt_o_ubiquinol_oxidase_su2"/>
</dbReference>
<keyword evidence="13" id="KW-0449">Lipoprotein</keyword>
<dbReference type="InterPro" id="IPR036257">
    <property type="entry name" value="Cyt_c_oxidase_su2_TM_sf"/>
</dbReference>
<name>A0ABM5UUN5_9COXI</name>
<keyword evidence="7" id="KW-0732">Signal</keyword>
<dbReference type="SUPFAM" id="SSF81464">
    <property type="entry name" value="Cytochrome c oxidase subunit II-like, transmembrane region"/>
    <property type="match status" value="1"/>
</dbReference>
<evidence type="ECO:0000256" key="3">
    <source>
        <dbReference type="ARBA" id="ARBA00022448"/>
    </source>
</evidence>
<evidence type="ECO:0000256" key="5">
    <source>
        <dbReference type="ARBA" id="ARBA00022660"/>
    </source>
</evidence>
<keyword evidence="11 14" id="KW-0472">Membrane</keyword>
<dbReference type="CDD" id="cd04212">
    <property type="entry name" value="CuRO_UO_II"/>
    <property type="match status" value="1"/>
</dbReference>
<evidence type="ECO:0000313" key="18">
    <source>
        <dbReference type="EMBL" id="AKQ33676.1"/>
    </source>
</evidence>
<evidence type="ECO:0000256" key="10">
    <source>
        <dbReference type="ARBA" id="ARBA00023002"/>
    </source>
</evidence>
<dbReference type="Gene3D" id="2.60.40.420">
    <property type="entry name" value="Cupredoxins - blue copper proteins"/>
    <property type="match status" value="1"/>
</dbReference>
<keyword evidence="9 15" id="KW-1133">Transmembrane helix</keyword>
<feature type="transmembrane region" description="Helical" evidence="15">
    <location>
        <begin position="60"/>
        <end position="82"/>
    </location>
</feature>
<feature type="transmembrane region" description="Helical" evidence="15">
    <location>
        <begin position="103"/>
        <end position="123"/>
    </location>
</feature>